<protein>
    <submittedName>
        <fullName evidence="2">Uncharacterized protein</fullName>
    </submittedName>
</protein>
<reference evidence="3" key="1">
    <citation type="journal article" date="2019" name="Int. J. Syst. Evol. Microbiol.">
        <title>The Global Catalogue of Microorganisms (GCM) 10K type strain sequencing project: providing services to taxonomists for standard genome sequencing and annotation.</title>
        <authorList>
            <consortium name="The Broad Institute Genomics Platform"/>
            <consortium name="The Broad Institute Genome Sequencing Center for Infectious Disease"/>
            <person name="Wu L."/>
            <person name="Ma J."/>
        </authorList>
    </citation>
    <scope>NUCLEOTIDE SEQUENCE [LARGE SCALE GENOMIC DNA]</scope>
    <source>
        <strain evidence="3">JCM 17933</strain>
    </source>
</reference>
<keyword evidence="3" id="KW-1185">Reference proteome</keyword>
<evidence type="ECO:0000256" key="1">
    <source>
        <dbReference type="SAM" id="MobiDB-lite"/>
    </source>
</evidence>
<evidence type="ECO:0000313" key="3">
    <source>
        <dbReference type="Proteomes" id="UP001500503"/>
    </source>
</evidence>
<evidence type="ECO:0000313" key="2">
    <source>
        <dbReference type="EMBL" id="GAA4513173.1"/>
    </source>
</evidence>
<name>A0ABP8QYE3_9ACTN</name>
<accession>A0ABP8QYE3</accession>
<dbReference type="RefSeq" id="WP_345472981.1">
    <property type="nucleotide sequence ID" value="NZ_BAABHF010000048.1"/>
</dbReference>
<comment type="caution">
    <text evidence="2">The sequence shown here is derived from an EMBL/GenBank/DDBJ whole genome shotgun (WGS) entry which is preliminary data.</text>
</comment>
<organism evidence="2 3">
    <name type="scientific">Actinoallomurus oryzae</name>
    <dbReference type="NCBI Taxonomy" id="502180"/>
    <lineage>
        <taxon>Bacteria</taxon>
        <taxon>Bacillati</taxon>
        <taxon>Actinomycetota</taxon>
        <taxon>Actinomycetes</taxon>
        <taxon>Streptosporangiales</taxon>
        <taxon>Thermomonosporaceae</taxon>
        <taxon>Actinoallomurus</taxon>
    </lineage>
</organism>
<feature type="compositionally biased region" description="Polar residues" evidence="1">
    <location>
        <begin position="7"/>
        <end position="20"/>
    </location>
</feature>
<dbReference type="EMBL" id="BAABHF010000048">
    <property type="protein sequence ID" value="GAA4513173.1"/>
    <property type="molecule type" value="Genomic_DNA"/>
</dbReference>
<proteinExistence type="predicted"/>
<sequence>MPKYDESSLTEAAQSISSATDETHEHYNPAGGSQYGSWPASTTLPAHERMSLLLVKDFEALTDQETYQTLDDFKPESWQIFLTKDFFTTFETVYRAAEKAVETTSQQAEYGGYGLDRMALNAKAVEDKNITAIFNALDKTQNRGG</sequence>
<dbReference type="Proteomes" id="UP001500503">
    <property type="component" value="Unassembled WGS sequence"/>
</dbReference>
<gene>
    <name evidence="2" type="ORF">GCM10023191_079880</name>
</gene>
<feature type="region of interest" description="Disordered" evidence="1">
    <location>
        <begin position="1"/>
        <end position="40"/>
    </location>
</feature>